<proteinExistence type="predicted"/>
<protein>
    <submittedName>
        <fullName evidence="1">Uncharacterized protein</fullName>
    </submittedName>
</protein>
<name>A0A8S5LQL6_9CAUD</name>
<organism evidence="1">
    <name type="scientific">Podoviridae sp. ctC8s18</name>
    <dbReference type="NCBI Taxonomy" id="2827617"/>
    <lineage>
        <taxon>Viruses</taxon>
        <taxon>Duplodnaviria</taxon>
        <taxon>Heunggongvirae</taxon>
        <taxon>Uroviricota</taxon>
        <taxon>Caudoviricetes</taxon>
    </lineage>
</organism>
<reference evidence="1" key="1">
    <citation type="journal article" date="2021" name="Proc. Natl. Acad. Sci. U.S.A.">
        <title>A Catalog of Tens of Thousands of Viruses from Human Metagenomes Reveals Hidden Associations with Chronic Diseases.</title>
        <authorList>
            <person name="Tisza M.J."/>
            <person name="Buck C.B."/>
        </authorList>
    </citation>
    <scope>NUCLEOTIDE SEQUENCE</scope>
    <source>
        <strain evidence="1">CtC8s18</strain>
    </source>
</reference>
<dbReference type="EMBL" id="BK015897">
    <property type="protein sequence ID" value="DAD72341.1"/>
    <property type="molecule type" value="Genomic_DNA"/>
</dbReference>
<evidence type="ECO:0000313" key="1">
    <source>
        <dbReference type="EMBL" id="DAD72341.1"/>
    </source>
</evidence>
<sequence>MCIILIVFVKYVIDNHRNERKELTERYAVLIEELTEVVSNNTTMISKINDKIDIQREIELSK</sequence>
<accession>A0A8S5LQL6</accession>